<keyword evidence="13 15" id="KW-0030">Aminoacyl-tRNA synthetase</keyword>
<dbReference type="Pfam" id="PF01588">
    <property type="entry name" value="tRNA_bind"/>
    <property type="match status" value="1"/>
</dbReference>
<dbReference type="OrthoDB" id="9805455at2"/>
<evidence type="ECO:0000256" key="7">
    <source>
        <dbReference type="ARBA" id="ARBA00022723"/>
    </source>
</evidence>
<dbReference type="GO" id="GO:0009328">
    <property type="term" value="C:phenylalanine-tRNA ligase complex"/>
    <property type="evidence" value="ECO:0007669"/>
    <property type="project" value="TreeGrafter"/>
</dbReference>
<dbReference type="PROSITE" id="PS50886">
    <property type="entry name" value="TRBD"/>
    <property type="match status" value="1"/>
</dbReference>
<dbReference type="Gene3D" id="3.50.40.10">
    <property type="entry name" value="Phenylalanyl-trna Synthetase, Chain B, domain 3"/>
    <property type="match status" value="1"/>
</dbReference>
<dbReference type="FunFam" id="3.50.40.10:FF:000001">
    <property type="entry name" value="Phenylalanine--tRNA ligase beta subunit"/>
    <property type="match status" value="1"/>
</dbReference>
<dbReference type="EC" id="6.1.1.20" evidence="15"/>
<dbReference type="SUPFAM" id="SSF50249">
    <property type="entry name" value="Nucleic acid-binding proteins"/>
    <property type="match status" value="1"/>
</dbReference>
<dbReference type="PANTHER" id="PTHR10947">
    <property type="entry name" value="PHENYLALANYL-TRNA SYNTHETASE BETA CHAIN AND LEUCINE-RICH REPEAT-CONTAINING PROTEIN 47"/>
    <property type="match status" value="1"/>
</dbReference>
<keyword evidence="17" id="KW-1185">Reference proteome</keyword>
<dbReference type="NCBIfam" id="NF045760">
    <property type="entry name" value="YtpR"/>
    <property type="match status" value="1"/>
</dbReference>
<proteinExistence type="inferred from homology"/>
<dbReference type="InterPro" id="IPR045060">
    <property type="entry name" value="Phe-tRNA-ligase_IIc_bsu"/>
</dbReference>
<evidence type="ECO:0000256" key="13">
    <source>
        <dbReference type="ARBA" id="ARBA00023146"/>
    </source>
</evidence>
<dbReference type="Gene3D" id="3.30.56.10">
    <property type="match status" value="2"/>
</dbReference>
<dbReference type="SMART" id="SM00874">
    <property type="entry name" value="B5"/>
    <property type="match status" value="1"/>
</dbReference>
<dbReference type="AlphaFoldDB" id="A0A0G9HEZ8"/>
<feature type="binding site" evidence="15">
    <location>
        <position position="464"/>
    </location>
    <ligand>
        <name>Mg(2+)</name>
        <dbReference type="ChEBI" id="CHEBI:18420"/>
        <note>shared with alpha subunit</note>
    </ligand>
</feature>
<dbReference type="InterPro" id="IPR041616">
    <property type="entry name" value="PheRS_beta_core"/>
</dbReference>
<dbReference type="Pfam" id="PF03484">
    <property type="entry name" value="B5"/>
    <property type="match status" value="1"/>
</dbReference>
<dbReference type="SUPFAM" id="SSF55681">
    <property type="entry name" value="Class II aaRS and biotin synthetases"/>
    <property type="match status" value="1"/>
</dbReference>
<dbReference type="GO" id="GO:0000287">
    <property type="term" value="F:magnesium ion binding"/>
    <property type="evidence" value="ECO:0007669"/>
    <property type="project" value="UniProtKB-UniRule"/>
</dbReference>
<dbReference type="SMART" id="SM00896">
    <property type="entry name" value="FDX-ACB"/>
    <property type="match status" value="1"/>
</dbReference>
<evidence type="ECO:0000256" key="14">
    <source>
        <dbReference type="ARBA" id="ARBA00049255"/>
    </source>
</evidence>
<dbReference type="SUPFAM" id="SSF46955">
    <property type="entry name" value="Putative DNA-binding domain"/>
    <property type="match status" value="1"/>
</dbReference>
<dbReference type="SUPFAM" id="SSF54991">
    <property type="entry name" value="Anticodon-binding domain of PheRS"/>
    <property type="match status" value="1"/>
</dbReference>
<dbReference type="InterPro" id="IPR005146">
    <property type="entry name" value="B3/B4_tRNA-bd"/>
</dbReference>
<keyword evidence="7 15" id="KW-0479">Metal-binding</keyword>
<evidence type="ECO:0000256" key="9">
    <source>
        <dbReference type="ARBA" id="ARBA00022840"/>
    </source>
</evidence>
<keyword evidence="11" id="KW-0694">RNA-binding</keyword>
<name>A0A0G9HEZ8_9GAMM</name>
<dbReference type="CDD" id="cd00769">
    <property type="entry name" value="PheRS_beta_core"/>
    <property type="match status" value="1"/>
</dbReference>
<dbReference type="PANTHER" id="PTHR10947:SF0">
    <property type="entry name" value="PHENYLALANINE--TRNA LIGASE BETA SUBUNIT"/>
    <property type="match status" value="1"/>
</dbReference>
<dbReference type="SUPFAM" id="SSF56037">
    <property type="entry name" value="PheT/TilS domain"/>
    <property type="match status" value="1"/>
</dbReference>
<dbReference type="STRING" id="1440763.BJI69_13305"/>
<comment type="similarity">
    <text evidence="2 15">Belongs to the phenylalanyl-tRNA synthetase beta subunit family. Type 1 subfamily.</text>
</comment>
<dbReference type="Pfam" id="PF17759">
    <property type="entry name" value="tRNA_synthFbeta"/>
    <property type="match status" value="1"/>
</dbReference>
<dbReference type="InterPro" id="IPR002547">
    <property type="entry name" value="tRNA-bd_dom"/>
</dbReference>
<accession>A0A0G9HEZ8</accession>
<keyword evidence="8 15" id="KW-0547">Nucleotide-binding</keyword>
<dbReference type="InterPro" id="IPR005147">
    <property type="entry name" value="tRNA_synthase_B5-dom"/>
</dbReference>
<keyword evidence="6 15" id="KW-0436">Ligase</keyword>
<dbReference type="GO" id="GO:0000049">
    <property type="term" value="F:tRNA binding"/>
    <property type="evidence" value="ECO:0007669"/>
    <property type="project" value="UniProtKB-UniRule"/>
</dbReference>
<feature type="binding site" evidence="15">
    <location>
        <position position="454"/>
    </location>
    <ligand>
        <name>Mg(2+)</name>
        <dbReference type="ChEBI" id="CHEBI:18420"/>
        <note>shared with alpha subunit</note>
    </ligand>
</feature>
<keyword evidence="10 15" id="KW-0460">Magnesium</keyword>
<dbReference type="FunFam" id="3.30.70.380:FF:000001">
    <property type="entry name" value="Phenylalanine--tRNA ligase beta subunit"/>
    <property type="match status" value="1"/>
</dbReference>
<dbReference type="FunFam" id="3.30.56.10:FF:000002">
    <property type="entry name" value="Phenylalanine--tRNA ligase beta subunit"/>
    <property type="match status" value="1"/>
</dbReference>
<dbReference type="InterPro" id="IPR033714">
    <property type="entry name" value="tRNA_bind_bactPheRS"/>
</dbReference>
<organism evidence="16 17">
    <name type="scientific">Luteibacter rhizovicinus DSM 16549</name>
    <dbReference type="NCBI Taxonomy" id="1440763"/>
    <lineage>
        <taxon>Bacteria</taxon>
        <taxon>Pseudomonadati</taxon>
        <taxon>Pseudomonadota</taxon>
        <taxon>Gammaproteobacteria</taxon>
        <taxon>Lysobacterales</taxon>
        <taxon>Rhodanobacteraceae</taxon>
        <taxon>Luteibacter</taxon>
    </lineage>
</organism>
<feature type="binding site" evidence="15">
    <location>
        <position position="460"/>
    </location>
    <ligand>
        <name>Mg(2+)</name>
        <dbReference type="ChEBI" id="CHEBI:18420"/>
        <note>shared with alpha subunit</note>
    </ligand>
</feature>
<evidence type="ECO:0000256" key="1">
    <source>
        <dbReference type="ARBA" id="ARBA00004496"/>
    </source>
</evidence>
<dbReference type="PROSITE" id="PS51447">
    <property type="entry name" value="FDX_ACB"/>
    <property type="match status" value="1"/>
</dbReference>
<dbReference type="SMART" id="SM00873">
    <property type="entry name" value="B3_4"/>
    <property type="match status" value="1"/>
</dbReference>
<evidence type="ECO:0000256" key="5">
    <source>
        <dbReference type="ARBA" id="ARBA00022555"/>
    </source>
</evidence>
<dbReference type="InterPro" id="IPR005121">
    <property type="entry name" value="Fdx_antiC-bd"/>
</dbReference>
<dbReference type="PATRIC" id="fig|1440763.5.peg.467"/>
<evidence type="ECO:0000256" key="3">
    <source>
        <dbReference type="ARBA" id="ARBA00011209"/>
    </source>
</evidence>
<dbReference type="InterPro" id="IPR009061">
    <property type="entry name" value="DNA-bd_dom_put_sf"/>
</dbReference>
<evidence type="ECO:0000256" key="6">
    <source>
        <dbReference type="ARBA" id="ARBA00022598"/>
    </source>
</evidence>
<dbReference type="InterPro" id="IPR004532">
    <property type="entry name" value="Phe-tRNA-ligase_IIc_bsu_bact"/>
</dbReference>
<evidence type="ECO:0000256" key="4">
    <source>
        <dbReference type="ARBA" id="ARBA00022490"/>
    </source>
</evidence>
<dbReference type="HAMAP" id="MF_00283">
    <property type="entry name" value="Phe_tRNA_synth_beta1"/>
    <property type="match status" value="1"/>
</dbReference>
<dbReference type="Gene3D" id="2.40.50.140">
    <property type="entry name" value="Nucleic acid-binding proteins"/>
    <property type="match status" value="1"/>
</dbReference>
<dbReference type="CDD" id="cd02796">
    <property type="entry name" value="tRNA_bind_bactPheRS"/>
    <property type="match status" value="1"/>
</dbReference>
<comment type="catalytic activity">
    <reaction evidence="14 15">
        <text>tRNA(Phe) + L-phenylalanine + ATP = L-phenylalanyl-tRNA(Phe) + AMP + diphosphate + H(+)</text>
        <dbReference type="Rhea" id="RHEA:19413"/>
        <dbReference type="Rhea" id="RHEA-COMP:9668"/>
        <dbReference type="Rhea" id="RHEA-COMP:9699"/>
        <dbReference type="ChEBI" id="CHEBI:15378"/>
        <dbReference type="ChEBI" id="CHEBI:30616"/>
        <dbReference type="ChEBI" id="CHEBI:33019"/>
        <dbReference type="ChEBI" id="CHEBI:58095"/>
        <dbReference type="ChEBI" id="CHEBI:78442"/>
        <dbReference type="ChEBI" id="CHEBI:78531"/>
        <dbReference type="ChEBI" id="CHEBI:456215"/>
        <dbReference type="EC" id="6.1.1.20"/>
    </reaction>
</comment>
<dbReference type="Gene3D" id="3.30.70.380">
    <property type="entry name" value="Ferrodoxin-fold anticodon-binding domain"/>
    <property type="match status" value="1"/>
</dbReference>
<evidence type="ECO:0000256" key="2">
    <source>
        <dbReference type="ARBA" id="ARBA00008653"/>
    </source>
</evidence>
<dbReference type="Pfam" id="PF03483">
    <property type="entry name" value="B3_4"/>
    <property type="match status" value="1"/>
</dbReference>
<evidence type="ECO:0000313" key="16">
    <source>
        <dbReference type="EMBL" id="APG04774.1"/>
    </source>
</evidence>
<feature type="binding site" evidence="15">
    <location>
        <position position="463"/>
    </location>
    <ligand>
        <name>Mg(2+)</name>
        <dbReference type="ChEBI" id="CHEBI:18420"/>
        <note>shared with alpha subunit</note>
    </ligand>
</feature>
<sequence>MKFSENWLRELVAIDADRATLVHALTMAGLEVEGVTPLGEDLDGVVVAEIVEAVKHPEADRLQVCKVDAGQGELLQIVCGAPNARVGIRVPLARVGAKLPNNVDIKAAKLRGVESFGMLCSAKELDIDADASGLLELAADAPVGTPIADYLGLPDASIELKITPNRPDVLGLNGLAHDVAALFGSRVKAIGTASAPVTASARRDVRLEAGADAPRYIGRVIEGVDASVASPLWMAERLRRAGIRPISAIVDITQYVMLELGHPMHAFDNDTLSGAVVVRHAGQGEVVKLLDGREVKLDPSFVVIADEAHALALGGIMGGFDSRVTDTTRNVFLEAAHFAPAAIMGRARKLGMHTDASHRYERGVDPALPQRAIERATELLLQIAGGSAGPLTLAERPEDLREHAPVILRHARLRRLLGIDIAGSEVARIFTALGMHVVELADGWEVTPPSSRFDIEREEDLVEEVARIHGYDRIPTHIPAGQIALRSEPEARLSEMALRDQIAARGYFEAVTLSFVNADLLTTWGVDKGWVPLANPLSADLAVMRTSLLPGLIEALRHNRARQQERVRLFEVARSFHATGDAPDEVGRVALVASGAARAEQWGEATRPVDFFDLKGDLDALIAHTGEPQRWSVDADDLPSWLHPGRGARILRDGRPAGFLGALHPALAKALDLGPDVHVMELALESILARRLPSAGRVARFPAVRRDIAVELPEDVSWAAVETAVREALGEVLKEIRLFDRYAGKGIDEGRKSLAMGLILQDASRTLTDEDADARVAEAVGALEKTCKARLRG</sequence>
<dbReference type="InterPro" id="IPR020825">
    <property type="entry name" value="Phe-tRNA_synthase-like_B3/B4"/>
</dbReference>
<dbReference type="InterPro" id="IPR036690">
    <property type="entry name" value="Fdx_antiC-bd_sf"/>
</dbReference>
<dbReference type="GO" id="GO:0004826">
    <property type="term" value="F:phenylalanine-tRNA ligase activity"/>
    <property type="evidence" value="ECO:0007669"/>
    <property type="project" value="UniProtKB-UniRule"/>
</dbReference>
<keyword evidence="9 15" id="KW-0067">ATP-binding</keyword>
<comment type="cofactor">
    <cofactor evidence="15">
        <name>Mg(2+)</name>
        <dbReference type="ChEBI" id="CHEBI:18420"/>
    </cofactor>
    <text evidence="15">Binds 2 magnesium ions per tetramer.</text>
</comment>
<dbReference type="GO" id="GO:0006432">
    <property type="term" value="P:phenylalanyl-tRNA aminoacylation"/>
    <property type="evidence" value="ECO:0007669"/>
    <property type="project" value="UniProtKB-UniRule"/>
</dbReference>
<keyword evidence="12 15" id="KW-0648">Protein biosynthesis</keyword>
<dbReference type="KEGG" id="lrz:BJI69_13305"/>
<keyword evidence="5" id="KW-0820">tRNA-binding</keyword>
<dbReference type="InterPro" id="IPR012340">
    <property type="entry name" value="NA-bd_OB-fold"/>
</dbReference>
<dbReference type="PROSITE" id="PS51483">
    <property type="entry name" value="B5"/>
    <property type="match status" value="1"/>
</dbReference>
<dbReference type="Gene3D" id="3.30.930.10">
    <property type="entry name" value="Bira Bifunctional Protein, Domain 2"/>
    <property type="match status" value="1"/>
</dbReference>
<dbReference type="InterPro" id="IPR045864">
    <property type="entry name" value="aa-tRNA-synth_II/BPL/LPL"/>
</dbReference>
<gene>
    <name evidence="15" type="primary">pheT</name>
    <name evidence="16" type="ORF">BJI69_13305</name>
</gene>
<dbReference type="FunFam" id="2.40.50.140:FF:000045">
    <property type="entry name" value="Phenylalanine--tRNA ligase beta subunit"/>
    <property type="match status" value="1"/>
</dbReference>
<evidence type="ECO:0000256" key="12">
    <source>
        <dbReference type="ARBA" id="ARBA00022917"/>
    </source>
</evidence>
<comment type="subcellular location">
    <subcellularLocation>
        <location evidence="1 15">Cytoplasm</location>
    </subcellularLocation>
</comment>
<evidence type="ECO:0000256" key="15">
    <source>
        <dbReference type="HAMAP-Rule" id="MF_00283"/>
    </source>
</evidence>
<dbReference type="GO" id="GO:0005524">
    <property type="term" value="F:ATP binding"/>
    <property type="evidence" value="ECO:0007669"/>
    <property type="project" value="UniProtKB-UniRule"/>
</dbReference>
<dbReference type="RefSeq" id="WP_046966442.1">
    <property type="nucleotide sequence ID" value="NZ_CP017480.1"/>
</dbReference>
<keyword evidence="4 15" id="KW-0963">Cytoplasm</keyword>
<comment type="subunit">
    <text evidence="3 15">Tetramer of two alpha and two beta subunits.</text>
</comment>
<protein>
    <recommendedName>
        <fullName evidence="15">Phenylalanine--tRNA ligase beta subunit</fullName>
        <ecNumber evidence="15">6.1.1.20</ecNumber>
    </recommendedName>
    <alternativeName>
        <fullName evidence="15">Phenylalanyl-tRNA synthetase beta subunit</fullName>
        <shortName evidence="15">PheRS</shortName>
    </alternativeName>
</protein>
<evidence type="ECO:0000256" key="8">
    <source>
        <dbReference type="ARBA" id="ARBA00022741"/>
    </source>
</evidence>
<dbReference type="Proteomes" id="UP000182987">
    <property type="component" value="Chromosome"/>
</dbReference>
<dbReference type="EMBL" id="CP017480">
    <property type="protein sequence ID" value="APG04774.1"/>
    <property type="molecule type" value="Genomic_DNA"/>
</dbReference>
<dbReference type="Pfam" id="PF03147">
    <property type="entry name" value="FDX-ACB"/>
    <property type="match status" value="1"/>
</dbReference>
<evidence type="ECO:0000256" key="10">
    <source>
        <dbReference type="ARBA" id="ARBA00022842"/>
    </source>
</evidence>
<evidence type="ECO:0000256" key="11">
    <source>
        <dbReference type="ARBA" id="ARBA00022884"/>
    </source>
</evidence>
<reference evidence="17" key="1">
    <citation type="submission" date="2016-09" db="EMBL/GenBank/DDBJ databases">
        <authorList>
            <person name="Lysoe E."/>
        </authorList>
    </citation>
    <scope>NUCLEOTIDE SEQUENCE [LARGE SCALE GENOMIC DNA]</scope>
    <source>
        <strain evidence="17">LJ96T</strain>
    </source>
</reference>
<dbReference type="NCBIfam" id="TIGR00472">
    <property type="entry name" value="pheT_bact"/>
    <property type="match status" value="1"/>
</dbReference>
<evidence type="ECO:0000313" key="17">
    <source>
        <dbReference type="Proteomes" id="UP000182987"/>
    </source>
</evidence>